<sequence length="193" mass="21689">SKDRSGFRVFRVHRILWRTGSRFSFGAALNDLLGVIIQASNQSTNTISAKDIVEECKGFFFAGKQTTLNLLNWAVIQLPVHPQWQHLDVRCSKCVGERETPAKDDLVKLKTLGMTVNEVLRLYPPLVVTFREAKVGTELGSYKIPRGWCQTEAINLRRITASVNFACIMAKGYQAKFSHDTSKVNTCNNPSEI</sequence>
<proteinExistence type="inferred from homology"/>
<name>A0A2I0J8F8_PUNGR</name>
<evidence type="ECO:0000256" key="2">
    <source>
        <dbReference type="ARBA" id="ARBA00004167"/>
    </source>
</evidence>
<dbReference type="PANTHER" id="PTHR24282">
    <property type="entry name" value="CYTOCHROME P450 FAMILY MEMBER"/>
    <property type="match status" value="1"/>
</dbReference>
<dbReference type="PANTHER" id="PTHR24282:SF224">
    <property type="entry name" value="CYTOCHROME P450 734A1"/>
    <property type="match status" value="1"/>
</dbReference>
<evidence type="ECO:0000313" key="13">
    <source>
        <dbReference type="Proteomes" id="UP000233551"/>
    </source>
</evidence>
<keyword evidence="11" id="KW-0472">Membrane</keyword>
<dbReference type="GO" id="GO:0005506">
    <property type="term" value="F:iron ion binding"/>
    <property type="evidence" value="ECO:0007669"/>
    <property type="project" value="InterPro"/>
</dbReference>
<gene>
    <name evidence="12" type="ORF">CRG98_027106</name>
</gene>
<evidence type="ECO:0000256" key="6">
    <source>
        <dbReference type="ARBA" id="ARBA00022723"/>
    </source>
</evidence>
<dbReference type="STRING" id="22663.A0A2I0J8F8"/>
<keyword evidence="8" id="KW-0560">Oxidoreductase</keyword>
<keyword evidence="6" id="KW-0479">Metal-binding</keyword>
<keyword evidence="5" id="KW-0812">Transmembrane</keyword>
<evidence type="ECO:0000256" key="8">
    <source>
        <dbReference type="ARBA" id="ARBA00023002"/>
    </source>
</evidence>
<comment type="cofactor">
    <cofactor evidence="1">
        <name>heme</name>
        <dbReference type="ChEBI" id="CHEBI:30413"/>
    </cofactor>
</comment>
<dbReference type="AlphaFoldDB" id="A0A2I0J8F8"/>
<evidence type="ECO:0000256" key="4">
    <source>
        <dbReference type="ARBA" id="ARBA00022617"/>
    </source>
</evidence>
<evidence type="ECO:0000256" key="10">
    <source>
        <dbReference type="ARBA" id="ARBA00023033"/>
    </source>
</evidence>
<keyword evidence="13" id="KW-1185">Reference proteome</keyword>
<comment type="similarity">
    <text evidence="3">Belongs to the cytochrome P450 family.</text>
</comment>
<dbReference type="GO" id="GO:0010268">
    <property type="term" value="P:brassinosteroid homeostasis"/>
    <property type="evidence" value="ECO:0007669"/>
    <property type="project" value="TreeGrafter"/>
</dbReference>
<dbReference type="InterPro" id="IPR050665">
    <property type="entry name" value="Cytochrome_P450_Monooxygen"/>
</dbReference>
<comment type="caution">
    <text evidence="12">The sequence shown here is derived from an EMBL/GenBank/DDBJ whole genome shotgun (WGS) entry which is preliminary data.</text>
</comment>
<reference evidence="12 13" key="1">
    <citation type="submission" date="2017-11" db="EMBL/GenBank/DDBJ databases">
        <title>De-novo sequencing of pomegranate (Punica granatum L.) genome.</title>
        <authorList>
            <person name="Akparov Z."/>
            <person name="Amiraslanov A."/>
            <person name="Hajiyeva S."/>
            <person name="Abbasov M."/>
            <person name="Kaur K."/>
            <person name="Hamwieh A."/>
            <person name="Solovyev V."/>
            <person name="Salamov A."/>
            <person name="Braich B."/>
            <person name="Kosarev P."/>
            <person name="Mahmoud A."/>
            <person name="Hajiyev E."/>
            <person name="Babayeva S."/>
            <person name="Izzatullayeva V."/>
            <person name="Mammadov A."/>
            <person name="Mammadov A."/>
            <person name="Sharifova S."/>
            <person name="Ojaghi J."/>
            <person name="Eynullazada K."/>
            <person name="Bayramov B."/>
            <person name="Abdulazimova A."/>
            <person name="Shahmuradov I."/>
        </authorList>
    </citation>
    <scope>NUCLEOTIDE SEQUENCE [LARGE SCALE GENOMIC DNA]</scope>
    <source>
        <strain evidence="13">cv. AG2017</strain>
        <tissue evidence="12">Leaf</tissue>
    </source>
</reference>
<dbReference type="InterPro" id="IPR001128">
    <property type="entry name" value="Cyt_P450"/>
</dbReference>
<keyword evidence="7" id="KW-1133">Transmembrane helix</keyword>
<evidence type="ECO:0000256" key="3">
    <source>
        <dbReference type="ARBA" id="ARBA00010617"/>
    </source>
</evidence>
<dbReference type="GO" id="GO:0016020">
    <property type="term" value="C:membrane"/>
    <property type="evidence" value="ECO:0007669"/>
    <property type="project" value="UniProtKB-SubCell"/>
</dbReference>
<evidence type="ECO:0000256" key="7">
    <source>
        <dbReference type="ARBA" id="ARBA00022989"/>
    </source>
</evidence>
<protein>
    <submittedName>
        <fullName evidence="12">Uncharacterized protein</fullName>
    </submittedName>
</protein>
<dbReference type="InterPro" id="IPR036396">
    <property type="entry name" value="Cyt_P450_sf"/>
</dbReference>
<keyword evidence="10" id="KW-0503">Monooxygenase</keyword>
<organism evidence="12 13">
    <name type="scientific">Punica granatum</name>
    <name type="common">Pomegranate</name>
    <dbReference type="NCBI Taxonomy" id="22663"/>
    <lineage>
        <taxon>Eukaryota</taxon>
        <taxon>Viridiplantae</taxon>
        <taxon>Streptophyta</taxon>
        <taxon>Embryophyta</taxon>
        <taxon>Tracheophyta</taxon>
        <taxon>Spermatophyta</taxon>
        <taxon>Magnoliopsida</taxon>
        <taxon>eudicotyledons</taxon>
        <taxon>Gunneridae</taxon>
        <taxon>Pentapetalae</taxon>
        <taxon>rosids</taxon>
        <taxon>malvids</taxon>
        <taxon>Myrtales</taxon>
        <taxon>Lythraceae</taxon>
        <taxon>Punica</taxon>
    </lineage>
</organism>
<feature type="non-terminal residue" evidence="12">
    <location>
        <position position="1"/>
    </location>
</feature>
<dbReference type="Pfam" id="PF00067">
    <property type="entry name" value="p450"/>
    <property type="match status" value="1"/>
</dbReference>
<dbReference type="GO" id="GO:0020037">
    <property type="term" value="F:heme binding"/>
    <property type="evidence" value="ECO:0007669"/>
    <property type="project" value="InterPro"/>
</dbReference>
<evidence type="ECO:0000256" key="11">
    <source>
        <dbReference type="ARBA" id="ARBA00023136"/>
    </source>
</evidence>
<dbReference type="Gene3D" id="1.10.630.10">
    <property type="entry name" value="Cytochrome P450"/>
    <property type="match status" value="1"/>
</dbReference>
<dbReference type="GO" id="GO:0016705">
    <property type="term" value="F:oxidoreductase activity, acting on paired donors, with incorporation or reduction of molecular oxygen"/>
    <property type="evidence" value="ECO:0007669"/>
    <property type="project" value="InterPro"/>
</dbReference>
<accession>A0A2I0J8F8</accession>
<evidence type="ECO:0000256" key="1">
    <source>
        <dbReference type="ARBA" id="ARBA00001971"/>
    </source>
</evidence>
<keyword evidence="4" id="KW-0349">Heme</keyword>
<dbReference type="EMBL" id="PGOL01001927">
    <property type="protein sequence ID" value="PKI52534.1"/>
    <property type="molecule type" value="Genomic_DNA"/>
</dbReference>
<evidence type="ECO:0000313" key="12">
    <source>
        <dbReference type="EMBL" id="PKI52534.1"/>
    </source>
</evidence>
<dbReference type="GO" id="GO:0016131">
    <property type="term" value="P:brassinosteroid metabolic process"/>
    <property type="evidence" value="ECO:0007669"/>
    <property type="project" value="TreeGrafter"/>
</dbReference>
<comment type="subcellular location">
    <subcellularLocation>
        <location evidence="2">Membrane</location>
        <topology evidence="2">Single-pass membrane protein</topology>
    </subcellularLocation>
</comment>
<keyword evidence="9" id="KW-0408">Iron</keyword>
<dbReference type="Proteomes" id="UP000233551">
    <property type="component" value="Unassembled WGS sequence"/>
</dbReference>
<evidence type="ECO:0000256" key="9">
    <source>
        <dbReference type="ARBA" id="ARBA00023004"/>
    </source>
</evidence>
<evidence type="ECO:0000256" key="5">
    <source>
        <dbReference type="ARBA" id="ARBA00022692"/>
    </source>
</evidence>
<dbReference type="GO" id="GO:0004497">
    <property type="term" value="F:monooxygenase activity"/>
    <property type="evidence" value="ECO:0007669"/>
    <property type="project" value="UniProtKB-KW"/>
</dbReference>
<dbReference type="SUPFAM" id="SSF48264">
    <property type="entry name" value="Cytochrome P450"/>
    <property type="match status" value="1"/>
</dbReference>